<evidence type="ECO:0000313" key="3">
    <source>
        <dbReference type="Proteomes" id="UP001165565"/>
    </source>
</evidence>
<dbReference type="InterPro" id="IPR020915">
    <property type="entry name" value="UPF0311"/>
</dbReference>
<dbReference type="EMBL" id="JANFAV010000009">
    <property type="protein sequence ID" value="MCW6535825.1"/>
    <property type="molecule type" value="Genomic_DNA"/>
</dbReference>
<comment type="similarity">
    <text evidence="1">Belongs to the UPF0311 family.</text>
</comment>
<sequence length="161" mass="17885">MKKIPGIEPRFGHLCSYRAEFTEPQQMVGRAHVGTRMIAALTGGTLTGERLSGRVMPSGGDWATIDERGVLRLDARVTFETHDGALIYVSYRGVLRPMDKVRDYSRRGGPQTPEEHAQVYFRTAPIFETGHPDYQWLNDIVTVGIGASVGGAVEYDVYELL</sequence>
<dbReference type="PANTHER" id="PTHR37315:SF1">
    <property type="entry name" value="UPF0311 PROTEIN BLR7842"/>
    <property type="match status" value="1"/>
</dbReference>
<organism evidence="2 3">
    <name type="scientific">Sphingomonas lycopersici</name>
    <dbReference type="NCBI Taxonomy" id="2951807"/>
    <lineage>
        <taxon>Bacteria</taxon>
        <taxon>Pseudomonadati</taxon>
        <taxon>Pseudomonadota</taxon>
        <taxon>Alphaproteobacteria</taxon>
        <taxon>Sphingomonadales</taxon>
        <taxon>Sphingomonadaceae</taxon>
        <taxon>Sphingomonas</taxon>
    </lineage>
</organism>
<dbReference type="Pfam" id="PF11578">
    <property type="entry name" value="DUF3237"/>
    <property type="match status" value="1"/>
</dbReference>
<reference evidence="2" key="1">
    <citation type="submission" date="2022-06" db="EMBL/GenBank/DDBJ databases">
        <title>Sphingomonas sp. nov. isolated from rhizosphere soil of tomato.</title>
        <authorList>
            <person name="Dong H."/>
            <person name="Gao R."/>
        </authorList>
    </citation>
    <scope>NUCLEOTIDE SEQUENCE</scope>
    <source>
        <strain evidence="2">MMSM24</strain>
    </source>
</reference>
<name>A0AA41Z975_9SPHN</name>
<dbReference type="Proteomes" id="UP001165565">
    <property type="component" value="Unassembled WGS sequence"/>
</dbReference>
<gene>
    <name evidence="2" type="ORF">NEE01_13660</name>
</gene>
<protein>
    <recommendedName>
        <fullName evidence="1">UPF0311 protein NEE01_13660</fullName>
    </recommendedName>
</protein>
<dbReference type="Gene3D" id="2.40.160.20">
    <property type="match status" value="1"/>
</dbReference>
<evidence type="ECO:0000313" key="2">
    <source>
        <dbReference type="EMBL" id="MCW6535825.1"/>
    </source>
</evidence>
<dbReference type="RefSeq" id="WP_265269318.1">
    <property type="nucleotide sequence ID" value="NZ_JANFAV010000009.1"/>
</dbReference>
<accession>A0AA41Z975</accession>
<comment type="caution">
    <text evidence="2">The sequence shown here is derived from an EMBL/GenBank/DDBJ whole genome shotgun (WGS) entry which is preliminary data.</text>
</comment>
<dbReference type="AlphaFoldDB" id="A0AA41Z975"/>
<proteinExistence type="inferred from homology"/>
<keyword evidence="3" id="KW-1185">Reference proteome</keyword>
<dbReference type="HAMAP" id="MF_00775">
    <property type="entry name" value="UPF0311"/>
    <property type="match status" value="1"/>
</dbReference>
<evidence type="ECO:0000256" key="1">
    <source>
        <dbReference type="HAMAP-Rule" id="MF_00775"/>
    </source>
</evidence>
<dbReference type="PANTHER" id="PTHR37315">
    <property type="entry name" value="UPF0311 PROTEIN BLR7842"/>
    <property type="match status" value="1"/>
</dbReference>